<dbReference type="WBParaSite" id="EVEC_0001372501-mRNA-1">
    <property type="protein sequence ID" value="EVEC_0001372501-mRNA-1"/>
    <property type="gene ID" value="EVEC_0001372501"/>
</dbReference>
<dbReference type="OrthoDB" id="5794824at2759"/>
<reference evidence="3" key="1">
    <citation type="submission" date="2017-02" db="UniProtKB">
        <authorList>
            <consortium name="WormBaseParasite"/>
        </authorList>
    </citation>
    <scope>IDENTIFICATION</scope>
</reference>
<gene>
    <name evidence="1" type="ORF">EVEC_LOCUS12849</name>
</gene>
<evidence type="ECO:0000313" key="3">
    <source>
        <dbReference type="WBParaSite" id="EVEC_0001372501-mRNA-1"/>
    </source>
</evidence>
<keyword evidence="2" id="KW-1185">Reference proteome</keyword>
<proteinExistence type="predicted"/>
<organism evidence="3">
    <name type="scientific">Enterobius vermicularis</name>
    <name type="common">Human pinworm</name>
    <dbReference type="NCBI Taxonomy" id="51028"/>
    <lineage>
        <taxon>Eukaryota</taxon>
        <taxon>Metazoa</taxon>
        <taxon>Ecdysozoa</taxon>
        <taxon>Nematoda</taxon>
        <taxon>Chromadorea</taxon>
        <taxon>Rhabditida</taxon>
        <taxon>Spirurina</taxon>
        <taxon>Oxyuridomorpha</taxon>
        <taxon>Oxyuroidea</taxon>
        <taxon>Oxyuridae</taxon>
        <taxon>Enterobius</taxon>
    </lineage>
</organism>
<sequence length="103" mass="11388">MGTQIAAAQPLIPVGKVPRTMVPMSCRAPMCNPYVHNYALGIEYDFGGGNGVEDNDNLTVTYGQEFGNVDPYYSLFEYQKYLPGLYANEPSRQREICGSVTIL</sequence>
<dbReference type="EMBL" id="UXUI01017861">
    <property type="protein sequence ID" value="VDD98098.1"/>
    <property type="molecule type" value="Genomic_DNA"/>
</dbReference>
<dbReference type="AlphaFoldDB" id="A0A0N4VRQ3"/>
<accession>A0A0N4VRQ3</accession>
<reference evidence="1 2" key="2">
    <citation type="submission" date="2018-10" db="EMBL/GenBank/DDBJ databases">
        <authorList>
            <consortium name="Pathogen Informatics"/>
        </authorList>
    </citation>
    <scope>NUCLEOTIDE SEQUENCE [LARGE SCALE GENOMIC DNA]</scope>
</reference>
<dbReference type="PANTHER" id="PTHR36520">
    <property type="entry name" value="PROTEIN CBG13000-RELATED"/>
    <property type="match status" value="1"/>
</dbReference>
<protein>
    <submittedName>
        <fullName evidence="3">SET domain-containing protein</fullName>
    </submittedName>
</protein>
<dbReference type="Proteomes" id="UP000274131">
    <property type="component" value="Unassembled WGS sequence"/>
</dbReference>
<evidence type="ECO:0000313" key="2">
    <source>
        <dbReference type="Proteomes" id="UP000274131"/>
    </source>
</evidence>
<name>A0A0N4VRQ3_ENTVE</name>
<evidence type="ECO:0000313" key="1">
    <source>
        <dbReference type="EMBL" id="VDD98098.1"/>
    </source>
</evidence>